<comment type="similarity">
    <text evidence="2 10">Belongs to the mitochondrial carrier (TC 2.A.29) family.</text>
</comment>
<dbReference type="Proteomes" id="UP000053240">
    <property type="component" value="Unassembled WGS sequence"/>
</dbReference>
<organism evidence="11 12">
    <name type="scientific">Papilio machaon</name>
    <name type="common">Old World swallowtail butterfly</name>
    <dbReference type="NCBI Taxonomy" id="76193"/>
    <lineage>
        <taxon>Eukaryota</taxon>
        <taxon>Metazoa</taxon>
        <taxon>Ecdysozoa</taxon>
        <taxon>Arthropoda</taxon>
        <taxon>Hexapoda</taxon>
        <taxon>Insecta</taxon>
        <taxon>Pterygota</taxon>
        <taxon>Neoptera</taxon>
        <taxon>Endopterygota</taxon>
        <taxon>Lepidoptera</taxon>
        <taxon>Glossata</taxon>
        <taxon>Ditrysia</taxon>
        <taxon>Papilionoidea</taxon>
        <taxon>Papilionidae</taxon>
        <taxon>Papilioninae</taxon>
        <taxon>Papilio</taxon>
    </lineage>
</organism>
<sequence length="299" mass="33491">MEPKSDLEFILRNLLAGGVAGMCSKTAVAPLDRIKILLQAQSVHYKHHGVFKGLMAIVKQESIFALYKGNGAQMVRIFPYAATQFTSFEIYKKYLSVINIPMVQHGDKFVAGAAAGVTAVTLTYPLDTIRARLAFQVTGEHRYTGIANTAITMFRTEGGIHALYRGFVPTMMGMIPYAGFSFYCFESLKYLCMKYAPTTLCRKCDRNTVVSVEKNHHYNLEILLFAKTSTILHIRYFKVESAGMIKTLTLIYRENGVTKGLYRGMSINYLRAIPMVATSFSTYELMKQLLQLDTGMSVA</sequence>
<dbReference type="EMBL" id="KQ460366">
    <property type="protein sequence ID" value="KPJ15578.1"/>
    <property type="molecule type" value="Genomic_DNA"/>
</dbReference>
<evidence type="ECO:0000256" key="4">
    <source>
        <dbReference type="ARBA" id="ARBA00022692"/>
    </source>
</evidence>
<comment type="subcellular location">
    <subcellularLocation>
        <location evidence="1">Mitochondrion inner membrane</location>
        <topology evidence="1">Multi-pass membrane protein</topology>
    </subcellularLocation>
</comment>
<dbReference type="PRINTS" id="PR00926">
    <property type="entry name" value="MITOCARRIER"/>
</dbReference>
<evidence type="ECO:0000256" key="9">
    <source>
        <dbReference type="PROSITE-ProRule" id="PRU00282"/>
    </source>
</evidence>
<feature type="repeat" description="Solcar" evidence="9">
    <location>
        <begin position="8"/>
        <end position="94"/>
    </location>
</feature>
<dbReference type="InterPro" id="IPR002067">
    <property type="entry name" value="MCP"/>
</dbReference>
<dbReference type="InParanoid" id="A0A0N1IAF7"/>
<dbReference type="SUPFAM" id="SSF103506">
    <property type="entry name" value="Mitochondrial carrier"/>
    <property type="match status" value="1"/>
</dbReference>
<evidence type="ECO:0000256" key="6">
    <source>
        <dbReference type="ARBA" id="ARBA00022792"/>
    </source>
</evidence>
<evidence type="ECO:0000256" key="7">
    <source>
        <dbReference type="ARBA" id="ARBA00023128"/>
    </source>
</evidence>
<evidence type="ECO:0000256" key="2">
    <source>
        <dbReference type="ARBA" id="ARBA00006375"/>
    </source>
</evidence>
<dbReference type="AlphaFoldDB" id="A0A0N1IAF7"/>
<evidence type="ECO:0000256" key="5">
    <source>
        <dbReference type="ARBA" id="ARBA00022737"/>
    </source>
</evidence>
<dbReference type="PANTHER" id="PTHR24089">
    <property type="entry name" value="SOLUTE CARRIER FAMILY 25"/>
    <property type="match status" value="1"/>
</dbReference>
<keyword evidence="3 10" id="KW-0813">Transport</keyword>
<evidence type="ECO:0000313" key="11">
    <source>
        <dbReference type="EMBL" id="KPJ15578.1"/>
    </source>
</evidence>
<dbReference type="GO" id="GO:0055085">
    <property type="term" value="P:transmembrane transport"/>
    <property type="evidence" value="ECO:0007669"/>
    <property type="project" value="InterPro"/>
</dbReference>
<proteinExistence type="inferred from homology"/>
<dbReference type="GO" id="GO:0005743">
    <property type="term" value="C:mitochondrial inner membrane"/>
    <property type="evidence" value="ECO:0007669"/>
    <property type="project" value="UniProtKB-SubCell"/>
</dbReference>
<gene>
    <name evidence="11" type="ORF">RR48_04795</name>
</gene>
<accession>A0A0N1IAF7</accession>
<evidence type="ECO:0000256" key="3">
    <source>
        <dbReference type="ARBA" id="ARBA00022448"/>
    </source>
</evidence>
<protein>
    <submittedName>
        <fullName evidence="11">Graves disease carrier protein</fullName>
    </submittedName>
</protein>
<keyword evidence="8 9" id="KW-0472">Membrane</keyword>
<dbReference type="STRING" id="76193.A0A0N1IAF7"/>
<dbReference type="Gene3D" id="1.50.40.10">
    <property type="entry name" value="Mitochondrial carrier domain"/>
    <property type="match status" value="2"/>
</dbReference>
<dbReference type="InterPro" id="IPR002167">
    <property type="entry name" value="GDC-like"/>
</dbReference>
<keyword evidence="5" id="KW-0677">Repeat</keyword>
<dbReference type="InterPro" id="IPR018108">
    <property type="entry name" value="MCP_transmembrane"/>
</dbReference>
<evidence type="ECO:0000256" key="8">
    <source>
        <dbReference type="ARBA" id="ARBA00023136"/>
    </source>
</evidence>
<dbReference type="PROSITE" id="PS50920">
    <property type="entry name" value="SOLCAR"/>
    <property type="match status" value="2"/>
</dbReference>
<evidence type="ECO:0000313" key="12">
    <source>
        <dbReference type="Proteomes" id="UP000053240"/>
    </source>
</evidence>
<keyword evidence="4 9" id="KW-0812">Transmembrane</keyword>
<dbReference type="PRINTS" id="PR00928">
    <property type="entry name" value="GRAVESDC"/>
</dbReference>
<feature type="repeat" description="Solcar" evidence="9">
    <location>
        <begin position="103"/>
        <end position="191"/>
    </location>
</feature>
<evidence type="ECO:0000256" key="10">
    <source>
        <dbReference type="RuleBase" id="RU000488"/>
    </source>
</evidence>
<dbReference type="InterPro" id="IPR023395">
    <property type="entry name" value="MCP_dom_sf"/>
</dbReference>
<keyword evidence="6" id="KW-0999">Mitochondrion inner membrane</keyword>
<dbReference type="Pfam" id="PF00153">
    <property type="entry name" value="Mito_carr"/>
    <property type="match status" value="3"/>
</dbReference>
<keyword evidence="7" id="KW-0496">Mitochondrion</keyword>
<evidence type="ECO:0000256" key="1">
    <source>
        <dbReference type="ARBA" id="ARBA00004448"/>
    </source>
</evidence>
<reference evidence="11 12" key="1">
    <citation type="journal article" date="2015" name="Nat. Commun.">
        <title>Outbred genome sequencing and CRISPR/Cas9 gene editing in butterflies.</title>
        <authorList>
            <person name="Li X."/>
            <person name="Fan D."/>
            <person name="Zhang W."/>
            <person name="Liu G."/>
            <person name="Zhang L."/>
            <person name="Zhao L."/>
            <person name="Fang X."/>
            <person name="Chen L."/>
            <person name="Dong Y."/>
            <person name="Chen Y."/>
            <person name="Ding Y."/>
            <person name="Zhao R."/>
            <person name="Feng M."/>
            <person name="Zhu Y."/>
            <person name="Feng Y."/>
            <person name="Jiang X."/>
            <person name="Zhu D."/>
            <person name="Xiang H."/>
            <person name="Feng X."/>
            <person name="Li S."/>
            <person name="Wang J."/>
            <person name="Zhang G."/>
            <person name="Kronforst M.R."/>
            <person name="Wang W."/>
        </authorList>
    </citation>
    <scope>NUCLEOTIDE SEQUENCE [LARGE SCALE GENOMIC DNA]</scope>
    <source>
        <strain evidence="11">Ya'a_city_454_Pm</strain>
        <tissue evidence="11">Whole body</tissue>
    </source>
</reference>
<keyword evidence="12" id="KW-1185">Reference proteome</keyword>
<name>A0A0N1IAF7_PAPMA</name>